<keyword evidence="3" id="KW-0328">Glycosyltransferase</keyword>
<dbReference type="CDD" id="cd04185">
    <property type="entry name" value="GT_2_like_b"/>
    <property type="match status" value="1"/>
</dbReference>
<evidence type="ECO:0000259" key="5">
    <source>
        <dbReference type="Pfam" id="PF00535"/>
    </source>
</evidence>
<evidence type="ECO:0000256" key="3">
    <source>
        <dbReference type="ARBA" id="ARBA00022676"/>
    </source>
</evidence>
<dbReference type="InterPro" id="IPR001173">
    <property type="entry name" value="Glyco_trans_2-like"/>
</dbReference>
<organism evidence="6 7">
    <name type="scientific">Microbacterium algihabitans</name>
    <dbReference type="NCBI Taxonomy" id="3075992"/>
    <lineage>
        <taxon>Bacteria</taxon>
        <taxon>Bacillati</taxon>
        <taxon>Actinomycetota</taxon>
        <taxon>Actinomycetes</taxon>
        <taxon>Micrococcales</taxon>
        <taxon>Microbacteriaceae</taxon>
        <taxon>Microbacterium</taxon>
    </lineage>
</organism>
<feature type="domain" description="Glycosyltransferase 2-like" evidence="5">
    <location>
        <begin position="7"/>
        <end position="111"/>
    </location>
</feature>
<comment type="similarity">
    <text evidence="2">Belongs to the glycosyltransferase 2 family.</text>
</comment>
<accession>A0ABU3RRB1</accession>
<dbReference type="PANTHER" id="PTHR43179:SF12">
    <property type="entry name" value="GALACTOFURANOSYLTRANSFERASE GLFT2"/>
    <property type="match status" value="1"/>
</dbReference>
<evidence type="ECO:0000256" key="1">
    <source>
        <dbReference type="ARBA" id="ARBA00004776"/>
    </source>
</evidence>
<dbReference type="Proteomes" id="UP001256673">
    <property type="component" value="Unassembled WGS sequence"/>
</dbReference>
<proteinExistence type="inferred from homology"/>
<dbReference type="SUPFAM" id="SSF53448">
    <property type="entry name" value="Nucleotide-diphospho-sugar transferases"/>
    <property type="match status" value="1"/>
</dbReference>
<comment type="pathway">
    <text evidence="1">Cell wall biogenesis; cell wall polysaccharide biosynthesis.</text>
</comment>
<evidence type="ECO:0000313" key="7">
    <source>
        <dbReference type="Proteomes" id="UP001256673"/>
    </source>
</evidence>
<dbReference type="Gene3D" id="3.90.550.10">
    <property type="entry name" value="Spore Coat Polysaccharide Biosynthesis Protein SpsA, Chain A"/>
    <property type="match status" value="1"/>
</dbReference>
<dbReference type="Pfam" id="PF00535">
    <property type="entry name" value="Glycos_transf_2"/>
    <property type="match status" value="1"/>
</dbReference>
<keyword evidence="7" id="KW-1185">Reference proteome</keyword>
<dbReference type="RefSeq" id="WP_154096040.1">
    <property type="nucleotide sequence ID" value="NZ_JAWDIU010000001.1"/>
</dbReference>
<protein>
    <submittedName>
        <fullName evidence="6">Glycosyltransferase family 2 protein</fullName>
    </submittedName>
</protein>
<gene>
    <name evidence="6" type="ORF">RWH43_01560</name>
</gene>
<evidence type="ECO:0000256" key="2">
    <source>
        <dbReference type="ARBA" id="ARBA00006739"/>
    </source>
</evidence>
<name>A0ABU3RRB1_9MICO</name>
<reference evidence="6 7" key="1">
    <citation type="submission" date="2023-09" db="EMBL/GenBank/DDBJ databases">
        <title>Microbacterium fusihabitans sp. nov., Microbacterium phycihabitans sp. nov., and Microbacterium cervinum sp. nov., isolated from dried seaweeds of beach.</title>
        <authorList>
            <person name="Lee S.D."/>
        </authorList>
    </citation>
    <scope>NUCLEOTIDE SEQUENCE [LARGE SCALE GENOMIC DNA]</scope>
    <source>
        <strain evidence="6 7">KSW2-21</strain>
    </source>
</reference>
<keyword evidence="4" id="KW-0808">Transferase</keyword>
<comment type="caution">
    <text evidence="6">The sequence shown here is derived from an EMBL/GenBank/DDBJ whole genome shotgun (WGS) entry which is preliminary data.</text>
</comment>
<sequence length="309" mass="34540">MVTVAAVVVTFNRLEKLKTVLASLEAQTHAPAKVFVIDNASTDGTAAYLLEREWTLPYEVVTMATNSGGAGGFAEGMVHGYASGADHVWIMDDDCYPRPQALEALVRGFEQSVAELGGDVPFACSVVEYIDGNICEMNNPVPTWDWARLLVKGQSNVMVTACSFVSVLIPRWAIAEYGLPYRDYFIWFDDREYTLRLTRRCPGVQVMDSVVVHDMGENRGVNFSMVDAKSVWKFAYGVRNEASYQLHHRGLLYFLEFGARLFVSLHRGRVSLPLRAKLLGRLFAGIGFNPKIEYPERRPQRELAEEAAA</sequence>
<dbReference type="PANTHER" id="PTHR43179">
    <property type="entry name" value="RHAMNOSYLTRANSFERASE WBBL"/>
    <property type="match status" value="1"/>
</dbReference>
<evidence type="ECO:0000313" key="6">
    <source>
        <dbReference type="EMBL" id="MDU0325432.1"/>
    </source>
</evidence>
<dbReference type="EMBL" id="JAWDIU010000001">
    <property type="protein sequence ID" value="MDU0325432.1"/>
    <property type="molecule type" value="Genomic_DNA"/>
</dbReference>
<dbReference type="InterPro" id="IPR029044">
    <property type="entry name" value="Nucleotide-diphossugar_trans"/>
</dbReference>
<evidence type="ECO:0000256" key="4">
    <source>
        <dbReference type="ARBA" id="ARBA00022679"/>
    </source>
</evidence>